<keyword evidence="7" id="KW-1185">Reference proteome</keyword>
<keyword evidence="3" id="KW-0238">DNA-binding</keyword>
<sequence>MSTQNLNTQIHRIGGVSGLTGVPVSTLRMWEGRYGAFSPGKSQGRHRLYSDEDVLRARLLRQLSENGHSIGGIARLPAQELQRLVVETRSVSARGTRDAEPSRLSLVVVGSALATRLLLPGWSARLGGALLDIRAAFPTVDNALADAEAAGAGADLLIARVNAVPPGGAQALQQLAAHVGAKHGILLYNFGAQASIAAVRESGFLVRREPVDDAELAELLRSTTWTQRDAPAAADAALPVRRHSEEFLAEIAARPTRMLCECPRHLAEIIEQLASFEAYSAECLNRSDEDARVHAHLRSVAGSARAMFEGALDVVLAHDGDGRRA</sequence>
<evidence type="ECO:0000256" key="2">
    <source>
        <dbReference type="ARBA" id="ARBA00023015"/>
    </source>
</evidence>
<evidence type="ECO:0000256" key="4">
    <source>
        <dbReference type="ARBA" id="ARBA00023163"/>
    </source>
</evidence>
<dbReference type="InterPro" id="IPR009061">
    <property type="entry name" value="DNA-bd_dom_put_sf"/>
</dbReference>
<dbReference type="PROSITE" id="PS50937">
    <property type="entry name" value="HTH_MERR_2"/>
    <property type="match status" value="1"/>
</dbReference>
<evidence type="ECO:0000313" key="6">
    <source>
        <dbReference type="EMBL" id="MBC5766493.1"/>
    </source>
</evidence>
<dbReference type="SMART" id="SM00422">
    <property type="entry name" value="HTH_MERR"/>
    <property type="match status" value="1"/>
</dbReference>
<organism evidence="6 7">
    <name type="scientific">Ramlibacter albus</name>
    <dbReference type="NCBI Taxonomy" id="2079448"/>
    <lineage>
        <taxon>Bacteria</taxon>
        <taxon>Pseudomonadati</taxon>
        <taxon>Pseudomonadota</taxon>
        <taxon>Betaproteobacteria</taxon>
        <taxon>Burkholderiales</taxon>
        <taxon>Comamonadaceae</taxon>
        <taxon>Ramlibacter</taxon>
    </lineage>
</organism>
<evidence type="ECO:0000313" key="7">
    <source>
        <dbReference type="Proteomes" id="UP000596827"/>
    </source>
</evidence>
<dbReference type="InterPro" id="IPR047057">
    <property type="entry name" value="MerR_fam"/>
</dbReference>
<dbReference type="Pfam" id="PF13411">
    <property type="entry name" value="MerR_1"/>
    <property type="match status" value="1"/>
</dbReference>
<comment type="caution">
    <text evidence="6">The sequence shown here is derived from an EMBL/GenBank/DDBJ whole genome shotgun (WGS) entry which is preliminary data.</text>
</comment>
<accession>A0A923S433</accession>
<evidence type="ECO:0000256" key="1">
    <source>
        <dbReference type="ARBA" id="ARBA00022491"/>
    </source>
</evidence>
<proteinExistence type="predicted"/>
<feature type="domain" description="HTH merR-type" evidence="5">
    <location>
        <begin position="10"/>
        <end position="79"/>
    </location>
</feature>
<dbReference type="SUPFAM" id="SSF46955">
    <property type="entry name" value="Putative DNA-binding domain"/>
    <property type="match status" value="1"/>
</dbReference>
<keyword evidence="4" id="KW-0804">Transcription</keyword>
<dbReference type="PANTHER" id="PTHR30204">
    <property type="entry name" value="REDOX-CYCLING DRUG-SENSING TRANSCRIPTIONAL ACTIVATOR SOXR"/>
    <property type="match status" value="1"/>
</dbReference>
<protein>
    <submittedName>
        <fullName evidence="6">MerR family transcriptional regulator</fullName>
    </submittedName>
</protein>
<dbReference type="AlphaFoldDB" id="A0A923S433"/>
<dbReference type="InterPro" id="IPR000551">
    <property type="entry name" value="MerR-type_HTH_dom"/>
</dbReference>
<name>A0A923S433_9BURK</name>
<gene>
    <name evidence="6" type="ORF">H8R02_18635</name>
</gene>
<dbReference type="PANTHER" id="PTHR30204:SF69">
    <property type="entry name" value="MERR-FAMILY TRANSCRIPTIONAL REGULATOR"/>
    <property type="match status" value="1"/>
</dbReference>
<dbReference type="Gene3D" id="1.10.1660.10">
    <property type="match status" value="1"/>
</dbReference>
<keyword evidence="2" id="KW-0805">Transcription regulation</keyword>
<keyword evidence="1" id="KW-0678">Repressor</keyword>
<evidence type="ECO:0000259" key="5">
    <source>
        <dbReference type="PROSITE" id="PS50937"/>
    </source>
</evidence>
<dbReference type="GO" id="GO:0003677">
    <property type="term" value="F:DNA binding"/>
    <property type="evidence" value="ECO:0007669"/>
    <property type="project" value="UniProtKB-KW"/>
</dbReference>
<dbReference type="Proteomes" id="UP000596827">
    <property type="component" value="Unassembled WGS sequence"/>
</dbReference>
<evidence type="ECO:0000256" key="3">
    <source>
        <dbReference type="ARBA" id="ARBA00023125"/>
    </source>
</evidence>
<dbReference type="EMBL" id="JACORU010000007">
    <property type="protein sequence ID" value="MBC5766493.1"/>
    <property type="molecule type" value="Genomic_DNA"/>
</dbReference>
<dbReference type="RefSeq" id="WP_187082987.1">
    <property type="nucleotide sequence ID" value="NZ_JACORU010000007.1"/>
</dbReference>
<dbReference type="GO" id="GO:0003700">
    <property type="term" value="F:DNA-binding transcription factor activity"/>
    <property type="evidence" value="ECO:0007669"/>
    <property type="project" value="InterPro"/>
</dbReference>
<reference evidence="6" key="1">
    <citation type="submission" date="2020-08" db="EMBL/GenBank/DDBJ databases">
        <title>Ramlibacter sp. GTP1 16S ribosomal RNA gene genome sequencing and assembly.</title>
        <authorList>
            <person name="Kang M."/>
        </authorList>
    </citation>
    <scope>NUCLEOTIDE SEQUENCE</scope>
    <source>
        <strain evidence="6">GTP1</strain>
    </source>
</reference>